<dbReference type="STRING" id="1736674.APS56_10765"/>
<dbReference type="Pfam" id="PF00534">
    <property type="entry name" value="Glycos_transf_1"/>
    <property type="match status" value="1"/>
</dbReference>
<evidence type="ECO:0000259" key="2">
    <source>
        <dbReference type="Pfam" id="PF13439"/>
    </source>
</evidence>
<dbReference type="PANTHER" id="PTHR45947:SF3">
    <property type="entry name" value="SULFOQUINOVOSYL TRANSFERASE SQD2"/>
    <property type="match status" value="1"/>
</dbReference>
<dbReference type="InterPro" id="IPR001296">
    <property type="entry name" value="Glyco_trans_1"/>
</dbReference>
<evidence type="ECO:0000313" key="3">
    <source>
        <dbReference type="EMBL" id="ALJ05574.1"/>
    </source>
</evidence>
<dbReference type="AlphaFoldDB" id="A0A0N7HYL3"/>
<keyword evidence="4" id="KW-1185">Reference proteome</keyword>
<accession>A0A0N7HYL3</accession>
<protein>
    <submittedName>
        <fullName evidence="3">Glycosyl transferase family 1</fullName>
    </submittedName>
</protein>
<dbReference type="PANTHER" id="PTHR45947">
    <property type="entry name" value="SULFOQUINOVOSYL TRANSFERASE SQD2"/>
    <property type="match status" value="1"/>
</dbReference>
<feature type="domain" description="Glycosyltransferase subfamily 4-like N-terminal" evidence="2">
    <location>
        <begin position="16"/>
        <end position="176"/>
    </location>
</feature>
<gene>
    <name evidence="3" type="ORF">APS56_10765</name>
</gene>
<reference evidence="3 4" key="1">
    <citation type="submission" date="2015-10" db="EMBL/GenBank/DDBJ databases">
        <authorList>
            <person name="Gilbert D.G."/>
        </authorList>
    </citation>
    <scope>NUCLEOTIDE SEQUENCE [LARGE SCALE GENOMIC DNA]</scope>
    <source>
        <strain evidence="4">HZ-22</strain>
    </source>
</reference>
<dbReference type="PATRIC" id="fig|1736674.3.peg.2207"/>
<dbReference type="SUPFAM" id="SSF53756">
    <property type="entry name" value="UDP-Glycosyltransferase/glycogen phosphorylase"/>
    <property type="match status" value="1"/>
</dbReference>
<evidence type="ECO:0000259" key="1">
    <source>
        <dbReference type="Pfam" id="PF00534"/>
    </source>
</evidence>
<dbReference type="InterPro" id="IPR050194">
    <property type="entry name" value="Glycosyltransferase_grp1"/>
</dbReference>
<dbReference type="RefSeq" id="WP_054727963.1">
    <property type="nucleotide sequence ID" value="NZ_CP012898.1"/>
</dbReference>
<proteinExistence type="predicted"/>
<dbReference type="InterPro" id="IPR028098">
    <property type="entry name" value="Glyco_trans_4-like_N"/>
</dbReference>
<name>A0A0N7HYL3_9FLAO</name>
<feature type="domain" description="Glycosyl transferase family 1" evidence="1">
    <location>
        <begin position="191"/>
        <end position="305"/>
    </location>
</feature>
<keyword evidence="3" id="KW-0808">Transferase</keyword>
<dbReference type="Pfam" id="PF13439">
    <property type="entry name" value="Glyco_transf_4"/>
    <property type="match status" value="1"/>
</dbReference>
<dbReference type="GO" id="GO:0016757">
    <property type="term" value="F:glycosyltransferase activity"/>
    <property type="evidence" value="ECO:0007669"/>
    <property type="project" value="InterPro"/>
</dbReference>
<dbReference type="CDD" id="cd03801">
    <property type="entry name" value="GT4_PimA-like"/>
    <property type="match status" value="1"/>
</dbReference>
<dbReference type="KEGG" id="ahz:APS56_10765"/>
<dbReference type="Proteomes" id="UP000057981">
    <property type="component" value="Chromosome"/>
</dbReference>
<dbReference type="EMBL" id="CP012898">
    <property type="protein sequence ID" value="ALJ05574.1"/>
    <property type="molecule type" value="Genomic_DNA"/>
</dbReference>
<evidence type="ECO:0000313" key="4">
    <source>
        <dbReference type="Proteomes" id="UP000057981"/>
    </source>
</evidence>
<organism evidence="3 4">
    <name type="scientific">Pseudalgibacter alginicilyticus</name>
    <dbReference type="NCBI Taxonomy" id="1736674"/>
    <lineage>
        <taxon>Bacteria</taxon>
        <taxon>Pseudomonadati</taxon>
        <taxon>Bacteroidota</taxon>
        <taxon>Flavobacteriia</taxon>
        <taxon>Flavobacteriales</taxon>
        <taxon>Flavobacteriaceae</taxon>
        <taxon>Pseudalgibacter</taxon>
    </lineage>
</organism>
<dbReference type="Gene3D" id="3.40.50.2000">
    <property type="entry name" value="Glycogen Phosphorylase B"/>
    <property type="match status" value="2"/>
</dbReference>
<dbReference type="OrthoDB" id="9792269at2"/>
<sequence>MKIIVLGTRGIPGILGGVETHCEELYPRIAKLEHDVTVITRTPYVKDKTLKSYKGVKLKHIFAPKQKSIEAIIHTFLGVIYAGFKRPDVLHIHAIGPMTMTPLARLLGLKVVVTNHGPDYDRQKWGKLAKSILQLGEYLGTKTAQKVIVISEVIRTILSTKYNRQDSILIYNGVNLPEISCNTDYITSLNLKKDNYIITVGRFVEEKGFSDLIKAYSNITTSYKLVLVGDADHETAYSKGLKKEAVDAGVILTGFIKGEQLRQIFSHARLFVMPSYHEGLPIALLEAMSYNLDVLVSDIPANLEIGLGNNHYFQVGDITALSTALFGALKNTNATINNSKLMHEKYNWNLIAKETIEVYKSIKT</sequence>